<reference evidence="4" key="2">
    <citation type="submission" date="2020-04" db="EMBL/GenBank/DDBJ databases">
        <authorList>
            <consortium name="NCBI Genome Project"/>
        </authorList>
    </citation>
    <scope>NUCLEOTIDE SEQUENCE</scope>
    <source>
        <strain evidence="4">CBS 304.34</strain>
    </source>
</reference>
<keyword evidence="1" id="KW-0472">Membrane</keyword>
<gene>
    <name evidence="2 4" type="ORF">BDZ99DRAFT_462594</name>
</gene>
<evidence type="ECO:0000313" key="4">
    <source>
        <dbReference type="RefSeq" id="XP_033576931.1"/>
    </source>
</evidence>
<evidence type="ECO:0000313" key="3">
    <source>
        <dbReference type="Proteomes" id="UP000504636"/>
    </source>
</evidence>
<reference evidence="2 4" key="1">
    <citation type="journal article" date="2020" name="Stud. Mycol.">
        <title>101 Dothideomycetes genomes: a test case for predicting lifestyles and emergence of pathogens.</title>
        <authorList>
            <person name="Haridas S."/>
            <person name="Albert R."/>
            <person name="Binder M."/>
            <person name="Bloem J."/>
            <person name="Labutti K."/>
            <person name="Salamov A."/>
            <person name="Andreopoulos B."/>
            <person name="Baker S."/>
            <person name="Barry K."/>
            <person name="Bills G."/>
            <person name="Bluhm B."/>
            <person name="Cannon C."/>
            <person name="Castanera R."/>
            <person name="Culley D."/>
            <person name="Daum C."/>
            <person name="Ezra D."/>
            <person name="Gonzalez J."/>
            <person name="Henrissat B."/>
            <person name="Kuo A."/>
            <person name="Liang C."/>
            <person name="Lipzen A."/>
            <person name="Lutzoni F."/>
            <person name="Magnuson J."/>
            <person name="Mondo S."/>
            <person name="Nolan M."/>
            <person name="Ohm R."/>
            <person name="Pangilinan J."/>
            <person name="Park H.-J."/>
            <person name="Ramirez L."/>
            <person name="Alfaro M."/>
            <person name="Sun H."/>
            <person name="Tritt A."/>
            <person name="Yoshinaga Y."/>
            <person name="Zwiers L.-H."/>
            <person name="Turgeon B."/>
            <person name="Goodwin S."/>
            <person name="Spatafora J."/>
            <person name="Crous P."/>
            <person name="Grigoriev I."/>
        </authorList>
    </citation>
    <scope>NUCLEOTIDE SEQUENCE</scope>
    <source>
        <strain evidence="2 4">CBS 304.34</strain>
    </source>
</reference>
<keyword evidence="1" id="KW-0812">Transmembrane</keyword>
<keyword evidence="3" id="KW-1185">Reference proteome</keyword>
<accession>A0A6A6YQ11</accession>
<sequence length="112" mass="11784">MPPNSTYCRNLYSIPHTNPGSAIWGFAIPWLTALCFALAAISSASDAAYLALVADDSPCKEERQPPVPSSTAKTIAAIATSVALLPAVLTYANQILGLLELDACRSPAAREH</sequence>
<proteinExistence type="predicted"/>
<reference evidence="4" key="3">
    <citation type="submission" date="2025-04" db="UniProtKB">
        <authorList>
            <consortium name="RefSeq"/>
        </authorList>
    </citation>
    <scope>IDENTIFICATION</scope>
    <source>
        <strain evidence="4">CBS 304.34</strain>
    </source>
</reference>
<name>A0A6A6YQ11_9PEZI</name>
<evidence type="ECO:0000313" key="2">
    <source>
        <dbReference type="EMBL" id="KAF2809967.1"/>
    </source>
</evidence>
<dbReference type="RefSeq" id="XP_033576931.1">
    <property type="nucleotide sequence ID" value="XM_033719882.1"/>
</dbReference>
<evidence type="ECO:0000256" key="1">
    <source>
        <dbReference type="SAM" id="Phobius"/>
    </source>
</evidence>
<dbReference type="Proteomes" id="UP000504636">
    <property type="component" value="Unplaced"/>
</dbReference>
<keyword evidence="1" id="KW-1133">Transmembrane helix</keyword>
<feature type="transmembrane region" description="Helical" evidence="1">
    <location>
        <begin position="22"/>
        <end position="41"/>
    </location>
</feature>
<protein>
    <submittedName>
        <fullName evidence="2 4">Uncharacterized protein</fullName>
    </submittedName>
</protein>
<organism evidence="2">
    <name type="scientific">Mytilinidion resinicola</name>
    <dbReference type="NCBI Taxonomy" id="574789"/>
    <lineage>
        <taxon>Eukaryota</taxon>
        <taxon>Fungi</taxon>
        <taxon>Dikarya</taxon>
        <taxon>Ascomycota</taxon>
        <taxon>Pezizomycotina</taxon>
        <taxon>Dothideomycetes</taxon>
        <taxon>Pleosporomycetidae</taxon>
        <taxon>Mytilinidiales</taxon>
        <taxon>Mytilinidiaceae</taxon>
        <taxon>Mytilinidion</taxon>
    </lineage>
</organism>
<dbReference type="OrthoDB" id="10648684at2759"/>
<dbReference type="EMBL" id="MU003700">
    <property type="protein sequence ID" value="KAF2809967.1"/>
    <property type="molecule type" value="Genomic_DNA"/>
</dbReference>
<dbReference type="AlphaFoldDB" id="A0A6A6YQ11"/>
<dbReference type="GeneID" id="54460775"/>